<name>A0A550JKM2_9BACT</name>
<dbReference type="AlphaFoldDB" id="A0A550JKM2"/>
<dbReference type="OrthoDB" id="5397314at2"/>
<sequence>MSDPNQPEKNTEKKTYENVIPPFQSEKVIADLRDIFTNATLKGKEQIGPLAVVTLVLLLVCWIPFANIAFLAGYMRALLKTLRGEKPLVGDLFSAWDCFAQLLVYVVIVLVAVLVLGYLPIIGAIAGIIISIVVAPGLYAVVDKKMGAIDAFKWSLETVKRDMFTWALVVVLGGILSSIGAAIFGIGLILTIPWGNLAIALLYDRNKNFFLAERV</sequence>
<dbReference type="Proteomes" id="UP000317155">
    <property type="component" value="Unassembled WGS sequence"/>
</dbReference>
<dbReference type="EMBL" id="VJVV01000001">
    <property type="protein sequence ID" value="TRO83766.1"/>
    <property type="molecule type" value="Genomic_DNA"/>
</dbReference>
<comment type="caution">
    <text evidence="2">The sequence shown here is derived from an EMBL/GenBank/DDBJ whole genome shotgun (WGS) entry which is preliminary data.</text>
</comment>
<keyword evidence="1" id="KW-1133">Transmembrane helix</keyword>
<evidence type="ECO:0000313" key="2">
    <source>
        <dbReference type="EMBL" id="TRO83766.1"/>
    </source>
</evidence>
<proteinExistence type="predicted"/>
<accession>A0A550JKM2</accession>
<protein>
    <submittedName>
        <fullName evidence="2">Zinc ribbon domain-containing protein</fullName>
    </submittedName>
</protein>
<keyword evidence="3" id="KW-1185">Reference proteome</keyword>
<feature type="transmembrane region" description="Helical" evidence="1">
    <location>
        <begin position="163"/>
        <end position="192"/>
    </location>
</feature>
<feature type="transmembrane region" description="Helical" evidence="1">
    <location>
        <begin position="50"/>
        <end position="74"/>
    </location>
</feature>
<organism evidence="2 3">
    <name type="scientific">Trichloromonas acetexigens</name>
    <dbReference type="NCBI Taxonomy" id="38815"/>
    <lineage>
        <taxon>Bacteria</taxon>
        <taxon>Pseudomonadati</taxon>
        <taxon>Thermodesulfobacteriota</taxon>
        <taxon>Desulfuromonadia</taxon>
        <taxon>Desulfuromonadales</taxon>
        <taxon>Trichloromonadaceae</taxon>
        <taxon>Trichloromonas</taxon>
    </lineage>
</organism>
<evidence type="ECO:0000313" key="3">
    <source>
        <dbReference type="Proteomes" id="UP000317155"/>
    </source>
</evidence>
<feature type="transmembrane region" description="Helical" evidence="1">
    <location>
        <begin position="121"/>
        <end position="142"/>
    </location>
</feature>
<reference evidence="2 3" key="1">
    <citation type="submission" date="2019-07" db="EMBL/GenBank/DDBJ databases">
        <title>Insights of Desulfuromonas acetexigens electromicrobiology.</title>
        <authorList>
            <person name="Katuri K."/>
            <person name="Sapireddy V."/>
            <person name="Shaw D.R."/>
            <person name="Saikaly P."/>
        </authorList>
    </citation>
    <scope>NUCLEOTIDE SEQUENCE [LARGE SCALE GENOMIC DNA]</scope>
    <source>
        <strain evidence="2 3">2873</strain>
    </source>
</reference>
<feature type="transmembrane region" description="Helical" evidence="1">
    <location>
        <begin position="95"/>
        <end position="115"/>
    </location>
</feature>
<keyword evidence="1" id="KW-0812">Transmembrane</keyword>
<keyword evidence="1" id="KW-0472">Membrane</keyword>
<gene>
    <name evidence="2" type="ORF">FL622_00865</name>
</gene>
<dbReference type="RefSeq" id="WP_092052455.1">
    <property type="nucleotide sequence ID" value="NZ_FOJJ01000001.1"/>
</dbReference>
<evidence type="ECO:0000256" key="1">
    <source>
        <dbReference type="SAM" id="Phobius"/>
    </source>
</evidence>